<organism evidence="3 4">
    <name type="scientific">Roseisalinus antarcticus</name>
    <dbReference type="NCBI Taxonomy" id="254357"/>
    <lineage>
        <taxon>Bacteria</taxon>
        <taxon>Pseudomonadati</taxon>
        <taxon>Pseudomonadota</taxon>
        <taxon>Alphaproteobacteria</taxon>
        <taxon>Rhodobacterales</taxon>
        <taxon>Roseobacteraceae</taxon>
        <taxon>Roseisalinus</taxon>
    </lineage>
</organism>
<evidence type="ECO:0000313" key="3">
    <source>
        <dbReference type="EMBL" id="SLN46416.1"/>
    </source>
</evidence>
<feature type="signal peptide" evidence="1">
    <location>
        <begin position="1"/>
        <end position="23"/>
    </location>
</feature>
<feature type="chain" id="PRO_5013368695" evidence="1">
    <location>
        <begin position="24"/>
        <end position="345"/>
    </location>
</feature>
<dbReference type="PANTHER" id="PTHR31528">
    <property type="entry name" value="4-AMINO-5-HYDROXYMETHYL-2-METHYLPYRIMIDINE PHOSPHATE SYNTHASE THI11-RELATED"/>
    <property type="match status" value="1"/>
</dbReference>
<dbReference type="Gene3D" id="3.40.190.10">
    <property type="entry name" value="Periplasmic binding protein-like II"/>
    <property type="match status" value="2"/>
</dbReference>
<proteinExistence type="predicted"/>
<dbReference type="SUPFAM" id="SSF53850">
    <property type="entry name" value="Periplasmic binding protein-like II"/>
    <property type="match status" value="1"/>
</dbReference>
<dbReference type="EMBL" id="FWFZ01000008">
    <property type="protein sequence ID" value="SLN46416.1"/>
    <property type="molecule type" value="Genomic_DNA"/>
</dbReference>
<evidence type="ECO:0000313" key="4">
    <source>
        <dbReference type="Proteomes" id="UP000193900"/>
    </source>
</evidence>
<protein>
    <submittedName>
        <fullName evidence="3">NMT1/THI5 like protein</fullName>
    </submittedName>
</protein>
<dbReference type="Pfam" id="PF09084">
    <property type="entry name" value="NMT1"/>
    <property type="match status" value="1"/>
</dbReference>
<dbReference type="InterPro" id="IPR015168">
    <property type="entry name" value="SsuA/THI5"/>
</dbReference>
<sequence length="345" mass="37032">MSITKAILVGSVVGMVAPAASWAQEMTTINLINPLPRSTIFYPLIAREALGYFEEEGIEVNLLPSETSIPYVAFLENGQADLAILDPNETLAAVTAGASLGTIYEVNQRAPEGIAVSAASETQSMAELEDTTVGLVADRDRNFLAQALEAEGLTIEDVDTVVVGGSGPTLAAAFRDQTVSAISGASSDWLALQANGIEVRMITPESLLRNPANSFAINTDRLDELRDPVEGFLRAWSKGAYVAEVNRDVLAEISRRAVPAEWEDEEFGQGFLAVAIDITVPLTELHGDLQLEAWEGLQPGLLKVGAIDTEIPVETFLDDSFIAPANDWSREEVAAEVQAWADENM</sequence>
<dbReference type="OrthoDB" id="7938743at2"/>
<accession>A0A1Y5SRN1</accession>
<dbReference type="PANTHER" id="PTHR31528:SF3">
    <property type="entry name" value="THIAMINE BIOSYNTHESIS PROTEIN HI_0357-RELATED"/>
    <property type="match status" value="1"/>
</dbReference>
<feature type="domain" description="SsuA/THI5-like" evidence="2">
    <location>
        <begin position="41"/>
        <end position="241"/>
    </location>
</feature>
<dbReference type="InterPro" id="IPR027939">
    <property type="entry name" value="NMT1/THI5"/>
</dbReference>
<dbReference type="AlphaFoldDB" id="A0A1Y5SRN1"/>
<evidence type="ECO:0000256" key="1">
    <source>
        <dbReference type="SAM" id="SignalP"/>
    </source>
</evidence>
<keyword evidence="4" id="KW-1185">Reference proteome</keyword>
<dbReference type="GO" id="GO:0009228">
    <property type="term" value="P:thiamine biosynthetic process"/>
    <property type="evidence" value="ECO:0007669"/>
    <property type="project" value="InterPro"/>
</dbReference>
<gene>
    <name evidence="3" type="ORF">ROA7023_01919</name>
</gene>
<name>A0A1Y5SRN1_9RHOB</name>
<evidence type="ECO:0000259" key="2">
    <source>
        <dbReference type="Pfam" id="PF09084"/>
    </source>
</evidence>
<reference evidence="3 4" key="1">
    <citation type="submission" date="2017-03" db="EMBL/GenBank/DDBJ databases">
        <authorList>
            <person name="Afonso C.L."/>
            <person name="Miller P.J."/>
            <person name="Scott M.A."/>
            <person name="Spackman E."/>
            <person name="Goraichik I."/>
            <person name="Dimitrov K.M."/>
            <person name="Suarez D.L."/>
            <person name="Swayne D.E."/>
        </authorList>
    </citation>
    <scope>NUCLEOTIDE SEQUENCE [LARGE SCALE GENOMIC DNA]</scope>
    <source>
        <strain evidence="3 4">CECT 7023</strain>
    </source>
</reference>
<dbReference type="RefSeq" id="WP_159458473.1">
    <property type="nucleotide sequence ID" value="NZ_FWFZ01000008.1"/>
</dbReference>
<keyword evidence="1" id="KW-0732">Signal</keyword>
<dbReference type="Proteomes" id="UP000193900">
    <property type="component" value="Unassembled WGS sequence"/>
</dbReference>